<feature type="signal peptide" evidence="2">
    <location>
        <begin position="1"/>
        <end position="27"/>
    </location>
</feature>
<gene>
    <name evidence="3" type="ORF">BDK51DRAFT_34413</name>
</gene>
<dbReference type="Proteomes" id="UP000269721">
    <property type="component" value="Unassembled WGS sequence"/>
</dbReference>
<dbReference type="EMBL" id="KZ994236">
    <property type="protein sequence ID" value="RKO93453.1"/>
    <property type="molecule type" value="Genomic_DNA"/>
</dbReference>
<evidence type="ECO:0000256" key="2">
    <source>
        <dbReference type="SAM" id="SignalP"/>
    </source>
</evidence>
<dbReference type="AlphaFoldDB" id="A0A4P9WN26"/>
<name>A0A4P9WN26_9FUNG</name>
<feature type="chain" id="PRO_5020590933" evidence="2">
    <location>
        <begin position="28"/>
        <end position="234"/>
    </location>
</feature>
<evidence type="ECO:0000313" key="4">
    <source>
        <dbReference type="Proteomes" id="UP000269721"/>
    </source>
</evidence>
<keyword evidence="4" id="KW-1185">Reference proteome</keyword>
<keyword evidence="2" id="KW-0732">Signal</keyword>
<sequence>MWSSNTRLRILTLLISCCLNLIPPSHLAYFSSTVQKYQPNTFNIQSNRNRNNIIKGCLAPDKNPGETSFFANTRTHGIEMKASGSMSGRSNGGGPATVPTQTGIITSGRKVWDYGLLWVTPSYESLWHSLPHAVNDLAPHDVERNLEINFQLKDRDEDDNEENKVIQATQNQPVSECPSLCLTAIMTAAHNVEVTTPTSSPAIANRRPAYAIGAEAKYCAVPIPICVDQHCFSQ</sequence>
<evidence type="ECO:0000256" key="1">
    <source>
        <dbReference type="SAM" id="MobiDB-lite"/>
    </source>
</evidence>
<reference evidence="4" key="1">
    <citation type="journal article" date="2018" name="Nat. Microbiol.">
        <title>Leveraging single-cell genomics to expand the fungal tree of life.</title>
        <authorList>
            <person name="Ahrendt S.R."/>
            <person name="Quandt C.A."/>
            <person name="Ciobanu D."/>
            <person name="Clum A."/>
            <person name="Salamov A."/>
            <person name="Andreopoulos B."/>
            <person name="Cheng J.F."/>
            <person name="Woyke T."/>
            <person name="Pelin A."/>
            <person name="Henrissat B."/>
            <person name="Reynolds N.K."/>
            <person name="Benny G.L."/>
            <person name="Smith M.E."/>
            <person name="James T.Y."/>
            <person name="Grigoriev I.V."/>
        </authorList>
    </citation>
    <scope>NUCLEOTIDE SEQUENCE [LARGE SCALE GENOMIC DNA]</scope>
</reference>
<evidence type="ECO:0000313" key="3">
    <source>
        <dbReference type="EMBL" id="RKO93453.1"/>
    </source>
</evidence>
<proteinExistence type="predicted"/>
<organism evidence="3 4">
    <name type="scientific">Blyttiomyces helicus</name>
    <dbReference type="NCBI Taxonomy" id="388810"/>
    <lineage>
        <taxon>Eukaryota</taxon>
        <taxon>Fungi</taxon>
        <taxon>Fungi incertae sedis</taxon>
        <taxon>Chytridiomycota</taxon>
        <taxon>Chytridiomycota incertae sedis</taxon>
        <taxon>Chytridiomycetes</taxon>
        <taxon>Chytridiomycetes incertae sedis</taxon>
        <taxon>Blyttiomyces</taxon>
    </lineage>
</organism>
<protein>
    <submittedName>
        <fullName evidence="3">Uncharacterized protein</fullName>
    </submittedName>
</protein>
<feature type="region of interest" description="Disordered" evidence="1">
    <location>
        <begin position="83"/>
        <end position="102"/>
    </location>
</feature>
<accession>A0A4P9WN26</accession>